<comment type="caution">
    <text evidence="1">The sequence shown here is derived from an EMBL/GenBank/DDBJ whole genome shotgun (WGS) entry which is preliminary data.</text>
</comment>
<dbReference type="EMBL" id="JAEACQ010000185">
    <property type="protein sequence ID" value="MBL7628381.1"/>
    <property type="molecule type" value="Genomic_DNA"/>
</dbReference>
<dbReference type="CDD" id="cd00093">
    <property type="entry name" value="HTH_XRE"/>
    <property type="match status" value="1"/>
</dbReference>
<sequence length="175" mass="17629">MAACLVGQSRLAALSGVSVSTIRIVQRGDGRRNVTAETLTLLCRALGWPDGHLARVLLGREVDDTAAPIGGIDAAQGRPHDGCPTCLARSAAEFAAGDGGGAKEGRTSLATVSARPGTGVELLAAQLAQVPAGYVFVEAFGDESPVLVFGPASGQPSRRALLSAVVGSLAPGWDG</sequence>
<organism evidence="1 2">
    <name type="scientific">Frankia nepalensis</name>
    <dbReference type="NCBI Taxonomy" id="1836974"/>
    <lineage>
        <taxon>Bacteria</taxon>
        <taxon>Bacillati</taxon>
        <taxon>Actinomycetota</taxon>
        <taxon>Actinomycetes</taxon>
        <taxon>Frankiales</taxon>
        <taxon>Frankiaceae</taxon>
        <taxon>Frankia</taxon>
    </lineage>
</organism>
<dbReference type="GO" id="GO:0003677">
    <property type="term" value="F:DNA binding"/>
    <property type="evidence" value="ECO:0007669"/>
    <property type="project" value="InterPro"/>
</dbReference>
<evidence type="ECO:0000313" key="1">
    <source>
        <dbReference type="EMBL" id="MBL7628381.1"/>
    </source>
</evidence>
<dbReference type="Gene3D" id="1.10.260.40">
    <property type="entry name" value="lambda repressor-like DNA-binding domains"/>
    <property type="match status" value="1"/>
</dbReference>
<dbReference type="SUPFAM" id="SSF47413">
    <property type="entry name" value="lambda repressor-like DNA-binding domains"/>
    <property type="match status" value="1"/>
</dbReference>
<dbReference type="InterPro" id="IPR010982">
    <property type="entry name" value="Lambda_DNA-bd_dom_sf"/>
</dbReference>
<reference evidence="1" key="1">
    <citation type="submission" date="2020-12" db="EMBL/GenBank/DDBJ databases">
        <title>Genomic characterization of non-nitrogen-fixing Frankia strains.</title>
        <authorList>
            <person name="Carlos-Shanley C."/>
            <person name="Guerra T."/>
            <person name="Hahn D."/>
        </authorList>
    </citation>
    <scope>NUCLEOTIDE SEQUENCE</scope>
    <source>
        <strain evidence="1">CN6</strain>
    </source>
</reference>
<dbReference type="InterPro" id="IPR001387">
    <property type="entry name" value="Cro/C1-type_HTH"/>
</dbReference>
<keyword evidence="2" id="KW-1185">Reference proteome</keyword>
<dbReference type="RefSeq" id="WP_203000003.1">
    <property type="nucleotide sequence ID" value="NZ_JADWYU010000141.1"/>
</dbReference>
<evidence type="ECO:0000313" key="2">
    <source>
        <dbReference type="Proteomes" id="UP000604475"/>
    </source>
</evidence>
<dbReference type="Proteomes" id="UP000604475">
    <property type="component" value="Unassembled WGS sequence"/>
</dbReference>
<proteinExistence type="predicted"/>
<dbReference type="AlphaFoldDB" id="A0A937US12"/>
<accession>A0A937US12</accession>
<gene>
    <name evidence="1" type="ORF">I7412_14710</name>
</gene>
<name>A0A937US12_9ACTN</name>
<protein>
    <submittedName>
        <fullName evidence="1">Uncharacterized protein</fullName>
    </submittedName>
</protein>